<comment type="caution">
    <text evidence="2">The sequence shown here is derived from an EMBL/GenBank/DDBJ whole genome shotgun (WGS) entry which is preliminary data.</text>
</comment>
<sequence>MSSEFHYFPRLPVEIRLQIWREACTTSHEPILFPYEPPLKPLFSGRRSAEGSVTKLKIPSAVPTLHVNREARKETLDWIESQDCSHHSWSAGRLWRHFDPDHDVVYLGDKFWITFLQRTGRVCPIPDDISRIAMDERRFHYGAVEAFVVGLSVVRELYIICDAPEKGGSPENWEIGPSYGGAFVYHDATRKFEFEPDMSGCLDTGIRPLCSGESDGGVTRYEQMKEAADRLERLLSGAEYPGVIPYYGRFELRPVSIVARNAPRQSRGRRLEHWDRDVQLEFKGFKHNRGRGGLHITGGEEDGLVLDHVHLHPSRLHSHWKSSPSMQRIYASQRAGNSNAEY</sequence>
<organism evidence="2 3">
    <name type="scientific">Myriangium duriaei CBS 260.36</name>
    <dbReference type="NCBI Taxonomy" id="1168546"/>
    <lineage>
        <taxon>Eukaryota</taxon>
        <taxon>Fungi</taxon>
        <taxon>Dikarya</taxon>
        <taxon>Ascomycota</taxon>
        <taxon>Pezizomycotina</taxon>
        <taxon>Dothideomycetes</taxon>
        <taxon>Dothideomycetidae</taxon>
        <taxon>Myriangiales</taxon>
        <taxon>Myriangiaceae</taxon>
        <taxon>Myriangium</taxon>
    </lineage>
</organism>
<gene>
    <name evidence="2" type="ORF">K461DRAFT_164722</name>
</gene>
<accession>A0A9P4MIG1</accession>
<feature type="domain" description="2EXR" evidence="1">
    <location>
        <begin position="5"/>
        <end position="105"/>
    </location>
</feature>
<dbReference type="PANTHER" id="PTHR35910:SF1">
    <property type="entry name" value="2EXR DOMAIN-CONTAINING PROTEIN"/>
    <property type="match status" value="1"/>
</dbReference>
<evidence type="ECO:0000313" key="3">
    <source>
        <dbReference type="Proteomes" id="UP000799439"/>
    </source>
</evidence>
<dbReference type="EMBL" id="ML996088">
    <property type="protein sequence ID" value="KAF2150989.1"/>
    <property type="molecule type" value="Genomic_DNA"/>
</dbReference>
<dbReference type="Pfam" id="PF20150">
    <property type="entry name" value="2EXR"/>
    <property type="match status" value="1"/>
</dbReference>
<dbReference type="OrthoDB" id="3546385at2759"/>
<evidence type="ECO:0000313" key="2">
    <source>
        <dbReference type="EMBL" id="KAF2150989.1"/>
    </source>
</evidence>
<evidence type="ECO:0000259" key="1">
    <source>
        <dbReference type="Pfam" id="PF20150"/>
    </source>
</evidence>
<protein>
    <recommendedName>
        <fullName evidence="1">2EXR domain-containing protein</fullName>
    </recommendedName>
</protein>
<dbReference type="InterPro" id="IPR045518">
    <property type="entry name" value="2EXR"/>
</dbReference>
<keyword evidence="3" id="KW-1185">Reference proteome</keyword>
<name>A0A9P4MIG1_9PEZI</name>
<dbReference type="PANTHER" id="PTHR35910">
    <property type="entry name" value="2EXR DOMAIN-CONTAINING PROTEIN"/>
    <property type="match status" value="1"/>
</dbReference>
<proteinExistence type="predicted"/>
<dbReference type="AlphaFoldDB" id="A0A9P4MIG1"/>
<dbReference type="Proteomes" id="UP000799439">
    <property type="component" value="Unassembled WGS sequence"/>
</dbReference>
<reference evidence="2" key="1">
    <citation type="journal article" date="2020" name="Stud. Mycol.">
        <title>101 Dothideomycetes genomes: a test case for predicting lifestyles and emergence of pathogens.</title>
        <authorList>
            <person name="Haridas S."/>
            <person name="Albert R."/>
            <person name="Binder M."/>
            <person name="Bloem J."/>
            <person name="Labutti K."/>
            <person name="Salamov A."/>
            <person name="Andreopoulos B."/>
            <person name="Baker S."/>
            <person name="Barry K."/>
            <person name="Bills G."/>
            <person name="Bluhm B."/>
            <person name="Cannon C."/>
            <person name="Castanera R."/>
            <person name="Culley D."/>
            <person name="Daum C."/>
            <person name="Ezra D."/>
            <person name="Gonzalez J."/>
            <person name="Henrissat B."/>
            <person name="Kuo A."/>
            <person name="Liang C."/>
            <person name="Lipzen A."/>
            <person name="Lutzoni F."/>
            <person name="Magnuson J."/>
            <person name="Mondo S."/>
            <person name="Nolan M."/>
            <person name="Ohm R."/>
            <person name="Pangilinan J."/>
            <person name="Park H.-J."/>
            <person name="Ramirez L."/>
            <person name="Alfaro M."/>
            <person name="Sun H."/>
            <person name="Tritt A."/>
            <person name="Yoshinaga Y."/>
            <person name="Zwiers L.-H."/>
            <person name="Turgeon B."/>
            <person name="Goodwin S."/>
            <person name="Spatafora J."/>
            <person name="Crous P."/>
            <person name="Grigoriev I."/>
        </authorList>
    </citation>
    <scope>NUCLEOTIDE SEQUENCE</scope>
    <source>
        <strain evidence="2">CBS 260.36</strain>
    </source>
</reference>